<protein>
    <recommendedName>
        <fullName evidence="4">HTH gntR-type domain-containing protein</fullName>
    </recommendedName>
</protein>
<evidence type="ECO:0000313" key="6">
    <source>
        <dbReference type="Proteomes" id="UP000249185"/>
    </source>
</evidence>
<dbReference type="InterPro" id="IPR008920">
    <property type="entry name" value="TF_FadR/GntR_C"/>
</dbReference>
<dbReference type="InterPro" id="IPR000524">
    <property type="entry name" value="Tscrpt_reg_HTH_GntR"/>
</dbReference>
<dbReference type="PROSITE" id="PS50949">
    <property type="entry name" value="HTH_GNTR"/>
    <property type="match status" value="1"/>
</dbReference>
<dbReference type="InterPro" id="IPR011711">
    <property type="entry name" value="GntR_C"/>
</dbReference>
<evidence type="ECO:0000256" key="1">
    <source>
        <dbReference type="ARBA" id="ARBA00023015"/>
    </source>
</evidence>
<proteinExistence type="predicted"/>
<dbReference type="SUPFAM" id="SSF48008">
    <property type="entry name" value="GntR ligand-binding domain-like"/>
    <property type="match status" value="1"/>
</dbReference>
<feature type="domain" description="HTH gntR-type" evidence="4">
    <location>
        <begin position="11"/>
        <end position="78"/>
    </location>
</feature>
<dbReference type="GO" id="GO:0003677">
    <property type="term" value="F:DNA binding"/>
    <property type="evidence" value="ECO:0007669"/>
    <property type="project" value="UniProtKB-KW"/>
</dbReference>
<dbReference type="Gene3D" id="1.10.10.10">
    <property type="entry name" value="Winged helix-like DNA-binding domain superfamily/Winged helix DNA-binding domain"/>
    <property type="match status" value="1"/>
</dbReference>
<evidence type="ECO:0000256" key="3">
    <source>
        <dbReference type="ARBA" id="ARBA00023163"/>
    </source>
</evidence>
<sequence>MSYDNEGFRHRSLPDQVADHIVVLIAKGEISAGDRLYENELCKTLGVSRIPVREALRLLQAQGVVRTEPNRGSFVRHHGSDETTEMLRIRLTVERLALRRAVPAIRKDPANLRPLRRALEQMRAPNENRVAACQADLEFHQSIVRLSESATLMTVWEMLARGILVFLAQERDAYYDNDSNIRDHEVLLEAIEVGKLSVLDDLIEDHILRIYLTRQSQAQALSPAP</sequence>
<evidence type="ECO:0000313" key="5">
    <source>
        <dbReference type="EMBL" id="PZQ47293.1"/>
    </source>
</evidence>
<name>A0A2W5PXU6_RHOSU</name>
<dbReference type="PANTHER" id="PTHR43537:SF5">
    <property type="entry name" value="UXU OPERON TRANSCRIPTIONAL REGULATOR"/>
    <property type="match status" value="1"/>
</dbReference>
<keyword evidence="3" id="KW-0804">Transcription</keyword>
<dbReference type="PANTHER" id="PTHR43537">
    <property type="entry name" value="TRANSCRIPTIONAL REGULATOR, GNTR FAMILY"/>
    <property type="match status" value="1"/>
</dbReference>
<evidence type="ECO:0000259" key="4">
    <source>
        <dbReference type="PROSITE" id="PS50949"/>
    </source>
</evidence>
<dbReference type="GO" id="GO:0003700">
    <property type="term" value="F:DNA-binding transcription factor activity"/>
    <property type="evidence" value="ECO:0007669"/>
    <property type="project" value="InterPro"/>
</dbReference>
<dbReference type="EMBL" id="QFPW01000017">
    <property type="protein sequence ID" value="PZQ47293.1"/>
    <property type="molecule type" value="Genomic_DNA"/>
</dbReference>
<keyword evidence="2" id="KW-0238">DNA-binding</keyword>
<dbReference type="Pfam" id="PF00392">
    <property type="entry name" value="GntR"/>
    <property type="match status" value="1"/>
</dbReference>
<dbReference type="Pfam" id="PF07729">
    <property type="entry name" value="FCD"/>
    <property type="match status" value="1"/>
</dbReference>
<dbReference type="SMART" id="SM00345">
    <property type="entry name" value="HTH_GNTR"/>
    <property type="match status" value="1"/>
</dbReference>
<dbReference type="SUPFAM" id="SSF46785">
    <property type="entry name" value="Winged helix' DNA-binding domain"/>
    <property type="match status" value="1"/>
</dbReference>
<dbReference type="Gene3D" id="1.20.120.530">
    <property type="entry name" value="GntR ligand-binding domain-like"/>
    <property type="match status" value="1"/>
</dbReference>
<keyword evidence="1" id="KW-0805">Transcription regulation</keyword>
<evidence type="ECO:0000256" key="2">
    <source>
        <dbReference type="ARBA" id="ARBA00023125"/>
    </source>
</evidence>
<accession>A0A2W5PXU6</accession>
<reference evidence="5 6" key="1">
    <citation type="submission" date="2017-08" db="EMBL/GenBank/DDBJ databases">
        <title>Infants hospitalized years apart are colonized by the same room-sourced microbial strains.</title>
        <authorList>
            <person name="Brooks B."/>
            <person name="Olm M.R."/>
            <person name="Firek B.A."/>
            <person name="Baker R."/>
            <person name="Thomas B.C."/>
            <person name="Morowitz M.J."/>
            <person name="Banfield J.F."/>
        </authorList>
    </citation>
    <scope>NUCLEOTIDE SEQUENCE [LARGE SCALE GENOMIC DNA]</scope>
    <source>
        <strain evidence="5">S2_005_002_R2_34</strain>
    </source>
</reference>
<dbReference type="SMART" id="SM00895">
    <property type="entry name" value="FCD"/>
    <property type="match status" value="1"/>
</dbReference>
<dbReference type="CDD" id="cd07377">
    <property type="entry name" value="WHTH_GntR"/>
    <property type="match status" value="1"/>
</dbReference>
<dbReference type="InterPro" id="IPR036388">
    <property type="entry name" value="WH-like_DNA-bd_sf"/>
</dbReference>
<dbReference type="Proteomes" id="UP000249185">
    <property type="component" value="Unassembled WGS sequence"/>
</dbReference>
<organism evidence="5 6">
    <name type="scientific">Rhodovulum sulfidophilum</name>
    <name type="common">Rhodobacter sulfidophilus</name>
    <dbReference type="NCBI Taxonomy" id="35806"/>
    <lineage>
        <taxon>Bacteria</taxon>
        <taxon>Pseudomonadati</taxon>
        <taxon>Pseudomonadota</taxon>
        <taxon>Alphaproteobacteria</taxon>
        <taxon>Rhodobacterales</taxon>
        <taxon>Paracoccaceae</taxon>
        <taxon>Rhodovulum</taxon>
    </lineage>
</organism>
<dbReference type="PRINTS" id="PR00035">
    <property type="entry name" value="HTHGNTR"/>
</dbReference>
<comment type="caution">
    <text evidence="5">The sequence shown here is derived from an EMBL/GenBank/DDBJ whole genome shotgun (WGS) entry which is preliminary data.</text>
</comment>
<gene>
    <name evidence="5" type="ORF">DI556_17630</name>
</gene>
<dbReference type="AlphaFoldDB" id="A0A2W5PXU6"/>
<dbReference type="InterPro" id="IPR036390">
    <property type="entry name" value="WH_DNA-bd_sf"/>
</dbReference>